<dbReference type="InterPro" id="IPR013762">
    <property type="entry name" value="Integrase-like_cat_sf"/>
</dbReference>
<gene>
    <name evidence="3" type="ORF">OHA91_09785</name>
</gene>
<dbReference type="Proteomes" id="UP001432312">
    <property type="component" value="Chromosome"/>
</dbReference>
<organism evidence="3 4">
    <name type="scientific">Streptomyces erythrochromogenes</name>
    <dbReference type="NCBI Taxonomy" id="285574"/>
    <lineage>
        <taxon>Bacteria</taxon>
        <taxon>Bacillati</taxon>
        <taxon>Actinomycetota</taxon>
        <taxon>Actinomycetes</taxon>
        <taxon>Kitasatosporales</taxon>
        <taxon>Streptomycetaceae</taxon>
        <taxon>Streptomyces</taxon>
    </lineage>
</organism>
<protein>
    <submittedName>
        <fullName evidence="3">Site-specific integrase</fullName>
    </submittedName>
</protein>
<keyword evidence="4" id="KW-1185">Reference proteome</keyword>
<proteinExistence type="predicted"/>
<dbReference type="InterPro" id="IPR002104">
    <property type="entry name" value="Integrase_catalytic"/>
</dbReference>
<dbReference type="GeneID" id="95496324"/>
<dbReference type="CDD" id="cd00397">
    <property type="entry name" value="DNA_BRE_C"/>
    <property type="match status" value="1"/>
</dbReference>
<sequence>MSSPLRALPDRGLGQVGRDRLELLEALINGPRFDPLFRGDVLDIPPDHEEYGWGCAVPECLRTRTSTSDFCSTHRKEWIDHLARDPQDATRAGFLGVAEPLEPTEGREEILCAVCPDRPAYNYAKRVCMFHYRLWDNYTRRAGASADFASWLIDQVPYPQGYGTCRAVTCARLADTPLGLCSQHRERYIAAGRPGRVSLPRLWERHYERTGGAVPVSTEDPSAFAAWCARQQPVYQIGQISMVGMRPLAKAELRWGLEAHTRDGSRTRWTVTDLRMLTNECREYDVESLAGLDLDRCRMRPRQIVREVLSRLRPLYYTKEDSREAGFIETEHFGRRFPSMDTCFDLSAVPQRWLRNVLWDHVARLLQSVDCPRSRSPLDSARRALSELGAFLEIDAPEAGRAPKLLTSRHAENFAADHRQRAAGNLPSLVLRRTDGTPGTVTQDSARITFNYVRKLLYELLEQGKAEAIGLDRSFITALPRGGRLPERKRRPFDDRLARALADEDSLRRFAATWDGNDRGLRDAWEALVYTGRRCSEVLKLRFNCISYLNGVPMLWHDQTKVGNLDEGIRIPEYLFTRLDDRRKTTLQRFERRQGRLPTVLEQERMALFPTHVKNPRETESISYGFFSSSFREWVATLDLGRGVPHQARHTLATKLLRAGASLAHIKKYLGQISEHMAEHYVDIASSELDDVLPRVWVNGPGSANPGEPLFNTATNPLSRETALAMAVDVGRRCTPTLGGLCTAQVVVDGGKCPRDLDCDSCDKLVMTGADLLYWRRKREQWYSVAERAPDDATASYLHKVFEPTARAIDGLEKALAGLDLLDQALAMDLRRPQDYFSHMWNTGFPIEYLADPDSFDRAEDEVA</sequence>
<dbReference type="PROSITE" id="PS51898">
    <property type="entry name" value="TYR_RECOMBINASE"/>
    <property type="match status" value="1"/>
</dbReference>
<name>A0ABZ1Q7V0_9ACTN</name>
<accession>A0ABZ1Q7V0</accession>
<reference evidence="3" key="1">
    <citation type="submission" date="2022-10" db="EMBL/GenBank/DDBJ databases">
        <title>The complete genomes of actinobacterial strains from the NBC collection.</title>
        <authorList>
            <person name="Joergensen T.S."/>
            <person name="Alvarez Arevalo M."/>
            <person name="Sterndorff E.B."/>
            <person name="Faurdal D."/>
            <person name="Vuksanovic O."/>
            <person name="Mourched A.-S."/>
            <person name="Charusanti P."/>
            <person name="Shaw S."/>
            <person name="Blin K."/>
            <person name="Weber T."/>
        </authorList>
    </citation>
    <scope>NUCLEOTIDE SEQUENCE</scope>
    <source>
        <strain evidence="3">NBC_00303</strain>
    </source>
</reference>
<dbReference type="EMBL" id="CP108036">
    <property type="protein sequence ID" value="WUN78771.1"/>
    <property type="molecule type" value="Genomic_DNA"/>
</dbReference>
<evidence type="ECO:0000259" key="2">
    <source>
        <dbReference type="PROSITE" id="PS51898"/>
    </source>
</evidence>
<dbReference type="Gene3D" id="1.10.443.10">
    <property type="entry name" value="Intergrase catalytic core"/>
    <property type="match status" value="1"/>
</dbReference>
<keyword evidence="1" id="KW-0233">DNA recombination</keyword>
<evidence type="ECO:0000313" key="3">
    <source>
        <dbReference type="EMBL" id="WUN78771.1"/>
    </source>
</evidence>
<dbReference type="InterPro" id="IPR011010">
    <property type="entry name" value="DNA_brk_join_enz"/>
</dbReference>
<dbReference type="SUPFAM" id="SSF56349">
    <property type="entry name" value="DNA breaking-rejoining enzymes"/>
    <property type="match status" value="1"/>
</dbReference>
<feature type="domain" description="Tyr recombinase" evidence="2">
    <location>
        <begin position="496"/>
        <end position="694"/>
    </location>
</feature>
<evidence type="ECO:0000313" key="4">
    <source>
        <dbReference type="Proteomes" id="UP001432312"/>
    </source>
</evidence>
<evidence type="ECO:0000256" key="1">
    <source>
        <dbReference type="ARBA" id="ARBA00023172"/>
    </source>
</evidence>
<dbReference type="RefSeq" id="WP_209441498.1">
    <property type="nucleotide sequence ID" value="NZ_CP108036.1"/>
</dbReference>
<dbReference type="Pfam" id="PF00589">
    <property type="entry name" value="Phage_integrase"/>
    <property type="match status" value="1"/>
</dbReference>